<feature type="domain" description="BZIP" evidence="2">
    <location>
        <begin position="78"/>
        <end position="141"/>
    </location>
</feature>
<accession>A0A397IJU1</accession>
<reference evidence="3 4" key="1">
    <citation type="submission" date="2018-08" db="EMBL/GenBank/DDBJ databases">
        <title>Genome and evolution of the arbuscular mycorrhizal fungus Diversispora epigaea (formerly Glomus versiforme) and its bacterial endosymbionts.</title>
        <authorList>
            <person name="Sun X."/>
            <person name="Fei Z."/>
            <person name="Harrison M."/>
        </authorList>
    </citation>
    <scope>NUCLEOTIDE SEQUENCE [LARGE SCALE GENOMIC DNA]</scope>
    <source>
        <strain evidence="3 4">IT104</strain>
    </source>
</reference>
<protein>
    <recommendedName>
        <fullName evidence="2">BZIP domain-containing protein</fullName>
    </recommendedName>
</protein>
<dbReference type="Pfam" id="PF00170">
    <property type="entry name" value="bZIP_1"/>
    <property type="match status" value="1"/>
</dbReference>
<keyword evidence="4" id="KW-1185">Reference proteome</keyword>
<dbReference type="InterPro" id="IPR004827">
    <property type="entry name" value="bZIP"/>
</dbReference>
<evidence type="ECO:0000313" key="3">
    <source>
        <dbReference type="EMBL" id="RHZ73293.1"/>
    </source>
</evidence>
<dbReference type="InterPro" id="IPR046347">
    <property type="entry name" value="bZIP_sf"/>
</dbReference>
<dbReference type="PROSITE" id="PS50217">
    <property type="entry name" value="BZIP"/>
    <property type="match status" value="1"/>
</dbReference>
<dbReference type="Proteomes" id="UP000266861">
    <property type="component" value="Unassembled WGS sequence"/>
</dbReference>
<evidence type="ECO:0000256" key="1">
    <source>
        <dbReference type="SAM" id="MobiDB-lite"/>
    </source>
</evidence>
<evidence type="ECO:0000259" key="2">
    <source>
        <dbReference type="PROSITE" id="PS50217"/>
    </source>
</evidence>
<dbReference type="EMBL" id="PQFF01000215">
    <property type="protein sequence ID" value="RHZ73293.1"/>
    <property type="molecule type" value="Genomic_DNA"/>
</dbReference>
<feature type="compositionally biased region" description="Basic and acidic residues" evidence="1">
    <location>
        <begin position="50"/>
        <end position="91"/>
    </location>
</feature>
<comment type="caution">
    <text evidence="3">The sequence shown here is derived from an EMBL/GenBank/DDBJ whole genome shotgun (WGS) entry which is preliminary data.</text>
</comment>
<dbReference type="Gene3D" id="1.20.5.170">
    <property type="match status" value="1"/>
</dbReference>
<gene>
    <name evidence="3" type="ORF">Glove_232g112</name>
</gene>
<evidence type="ECO:0000313" key="4">
    <source>
        <dbReference type="Proteomes" id="UP000266861"/>
    </source>
</evidence>
<feature type="region of interest" description="Disordered" evidence="1">
    <location>
        <begin position="40"/>
        <end position="108"/>
    </location>
</feature>
<dbReference type="SMART" id="SM00338">
    <property type="entry name" value="BRLZ"/>
    <property type="match status" value="1"/>
</dbReference>
<dbReference type="OrthoDB" id="5847285at2759"/>
<dbReference type="AlphaFoldDB" id="A0A397IJU1"/>
<dbReference type="GO" id="GO:0003700">
    <property type="term" value="F:DNA-binding transcription factor activity"/>
    <property type="evidence" value="ECO:0007669"/>
    <property type="project" value="InterPro"/>
</dbReference>
<sequence length="147" mass="17355">MENTHFLLNELSSLSPNQTFCNESFSFMNELTIQDTVSDAEIGSQAKKRNREEYEGGEGEGSRKRCQKGDGESEEEEKIKREKKRESDRKSASRYRNKKKNEVEKLKQKVNNLEEKNKLLKNEVDKFSKEFLELRDFVMIHIICYHL</sequence>
<organism evidence="3 4">
    <name type="scientific">Diversispora epigaea</name>
    <dbReference type="NCBI Taxonomy" id="1348612"/>
    <lineage>
        <taxon>Eukaryota</taxon>
        <taxon>Fungi</taxon>
        <taxon>Fungi incertae sedis</taxon>
        <taxon>Mucoromycota</taxon>
        <taxon>Glomeromycotina</taxon>
        <taxon>Glomeromycetes</taxon>
        <taxon>Diversisporales</taxon>
        <taxon>Diversisporaceae</taxon>
        <taxon>Diversispora</taxon>
    </lineage>
</organism>
<name>A0A397IJU1_9GLOM</name>
<proteinExistence type="predicted"/>
<dbReference type="SUPFAM" id="SSF57959">
    <property type="entry name" value="Leucine zipper domain"/>
    <property type="match status" value="1"/>
</dbReference>